<reference evidence="1 2" key="1">
    <citation type="submission" date="2014-03" db="EMBL/GenBank/DDBJ databases">
        <title>Genome sequence of Clostridium litorale W6, DSM 5388.</title>
        <authorList>
            <person name="Poehlein A."/>
            <person name="Jagirdar A."/>
            <person name="Khonsari B."/>
            <person name="Chibani C.M."/>
            <person name="Gutierrez Gutierrez D.A."/>
            <person name="Davydova E."/>
            <person name="Alghaithi H.S."/>
            <person name="Nair K.P."/>
            <person name="Dhamotharan K."/>
            <person name="Chandran L."/>
            <person name="G W."/>
            <person name="Daniel R."/>
        </authorList>
    </citation>
    <scope>NUCLEOTIDE SEQUENCE [LARGE SCALE GENOMIC DNA]</scope>
    <source>
        <strain evidence="1 2">W6</strain>
    </source>
</reference>
<accession>A0A069RG45</accession>
<organism evidence="1 2">
    <name type="scientific">Peptoclostridium litorale DSM 5388</name>
    <dbReference type="NCBI Taxonomy" id="1121324"/>
    <lineage>
        <taxon>Bacteria</taxon>
        <taxon>Bacillati</taxon>
        <taxon>Bacillota</taxon>
        <taxon>Clostridia</taxon>
        <taxon>Peptostreptococcales</taxon>
        <taxon>Peptoclostridiaceae</taxon>
        <taxon>Peptoclostridium</taxon>
    </lineage>
</organism>
<gene>
    <name evidence="1" type="ORF">CLIT_10c05100</name>
</gene>
<dbReference type="Proteomes" id="UP000027946">
    <property type="component" value="Unassembled WGS sequence"/>
</dbReference>
<dbReference type="RefSeq" id="WP_038264337.1">
    <property type="nucleotide sequence ID" value="NZ_FSRH01000011.1"/>
</dbReference>
<dbReference type="OrthoDB" id="2083966at2"/>
<evidence type="ECO:0000313" key="2">
    <source>
        <dbReference type="Proteomes" id="UP000027946"/>
    </source>
</evidence>
<protein>
    <submittedName>
        <fullName evidence="1">Uncharacterized protein</fullName>
    </submittedName>
</protein>
<sequence>MGMRTEIEKSIGIQEQIQKNKNERLSDYFDKNREDQYIAYVKEHIMHTIVTADKLRENSFTVIPYPHIGLYFDIGTEDITRVIDKTKKYFVENDIEVDIVDNFPNPKVVQYKVKIK</sequence>
<comment type="caution">
    <text evidence="1">The sequence shown here is derived from an EMBL/GenBank/DDBJ whole genome shotgun (WGS) entry which is preliminary data.</text>
</comment>
<name>A0A069RG45_PEPLI</name>
<dbReference type="EMBL" id="JJMM01000010">
    <property type="protein sequence ID" value="KDR95783.1"/>
    <property type="molecule type" value="Genomic_DNA"/>
</dbReference>
<proteinExistence type="predicted"/>
<dbReference type="STRING" id="1121324.CLIT_10c05100"/>
<evidence type="ECO:0000313" key="1">
    <source>
        <dbReference type="EMBL" id="KDR95783.1"/>
    </source>
</evidence>
<dbReference type="AlphaFoldDB" id="A0A069RG45"/>
<keyword evidence="2" id="KW-1185">Reference proteome</keyword>